<protein>
    <recommendedName>
        <fullName evidence="4">DUF4283 domain-containing protein</fullName>
    </recommendedName>
</protein>
<feature type="compositionally biased region" description="Basic and acidic residues" evidence="1">
    <location>
        <begin position="318"/>
        <end position="331"/>
    </location>
</feature>
<evidence type="ECO:0000313" key="3">
    <source>
        <dbReference type="Proteomes" id="UP000604825"/>
    </source>
</evidence>
<accession>A0A811S449</accession>
<feature type="compositionally biased region" description="Acidic residues" evidence="1">
    <location>
        <begin position="275"/>
        <end position="290"/>
    </location>
</feature>
<dbReference type="AlphaFoldDB" id="A0A811S449"/>
<dbReference type="EMBL" id="CAJGYO010000018">
    <property type="protein sequence ID" value="CAD6336121.1"/>
    <property type="molecule type" value="Genomic_DNA"/>
</dbReference>
<dbReference type="PANTHER" id="PTHR33170">
    <property type="entry name" value="DUF4283 DOMAIN-CONTAINING PROTEIN-RELATED"/>
    <property type="match status" value="1"/>
</dbReference>
<dbReference type="OrthoDB" id="693261at2759"/>
<dbReference type="PANTHER" id="PTHR33170:SF40">
    <property type="entry name" value="OS04G0557100 PROTEIN"/>
    <property type="match status" value="1"/>
</dbReference>
<feature type="compositionally biased region" description="Polar residues" evidence="1">
    <location>
        <begin position="295"/>
        <end position="308"/>
    </location>
</feature>
<evidence type="ECO:0008006" key="4">
    <source>
        <dbReference type="Google" id="ProtNLM"/>
    </source>
</evidence>
<evidence type="ECO:0000313" key="2">
    <source>
        <dbReference type="EMBL" id="CAD6336121.1"/>
    </source>
</evidence>
<keyword evidence="3" id="KW-1185">Reference proteome</keyword>
<gene>
    <name evidence="2" type="ORF">NCGR_LOCUS60219</name>
</gene>
<evidence type="ECO:0000256" key="1">
    <source>
        <dbReference type="SAM" id="MobiDB-lite"/>
    </source>
</evidence>
<feature type="region of interest" description="Disordered" evidence="1">
    <location>
        <begin position="275"/>
        <end position="337"/>
    </location>
</feature>
<organism evidence="2 3">
    <name type="scientific">Miscanthus lutarioriparius</name>
    <dbReference type="NCBI Taxonomy" id="422564"/>
    <lineage>
        <taxon>Eukaryota</taxon>
        <taxon>Viridiplantae</taxon>
        <taxon>Streptophyta</taxon>
        <taxon>Embryophyta</taxon>
        <taxon>Tracheophyta</taxon>
        <taxon>Spermatophyta</taxon>
        <taxon>Magnoliopsida</taxon>
        <taxon>Liliopsida</taxon>
        <taxon>Poales</taxon>
        <taxon>Poaceae</taxon>
        <taxon>PACMAD clade</taxon>
        <taxon>Panicoideae</taxon>
        <taxon>Andropogonodae</taxon>
        <taxon>Andropogoneae</taxon>
        <taxon>Saccharinae</taxon>
        <taxon>Miscanthus</taxon>
    </lineage>
</organism>
<dbReference type="Proteomes" id="UP000604825">
    <property type="component" value="Unassembled WGS sequence"/>
</dbReference>
<name>A0A811S449_9POAL</name>
<reference evidence="2" key="1">
    <citation type="submission" date="2020-10" db="EMBL/GenBank/DDBJ databases">
        <authorList>
            <person name="Han B."/>
            <person name="Lu T."/>
            <person name="Zhao Q."/>
            <person name="Huang X."/>
            <person name="Zhao Y."/>
        </authorList>
    </citation>
    <scope>NUCLEOTIDE SEQUENCE</scope>
</reference>
<sequence length="626" mass="69210">MALIAAIGAQLAWEEAGAGGRVGPGEVVLSGAILERGELEGLAILVGDELGSFVCQVQLGELDLGSRRQEDGCGMKMGDRPRNKEKVKRLVSFLRKMGVLPSWRKALMGKWHWGSLRAGMEVMLLRRVVPIKCNWELKELGEDEFLTQFPSKAELLRSIAYGGADAMGEGVPDGIRMQFEEWKEKEEGFLLPKVWVRVRCIRKQLREFPILWAVGSLLGATQTVDMETTRKNEFGRILVAVLDPKLIPRMLDVVIGDHYFDLEFEVEKRGFDEKGEEVEVEWDGGEGEGDGEGKSQGQNTEDGLNNDQQKLRNNKRSKGSDGEENRRDARSENNVPIDGHVLSKEEFEEFLSWKASKILDVVVDEVLEDLADKVVKEPDEFMEGNTDNLGLVKVNPEEMDAGGVPMEVEGSAAVPEVKELGEDAKVITNEERENSCSVMDVVQPAGTKLVGAALIKEVVHSPTRASPRLAGVLAEHTLGWAERLMQSKKLERNKGNYQADHSCSIPLSIAIDNLWALGLGTGTINGDSFECSVKNLVEDALASEQPGSVLGEGEEDCSDNESVYSDSYEKKALEFLCGDVMEEIFDEDSYHLSSDFRTVQRKPGAKSSRNKASRKLKVKINNIGKK</sequence>
<proteinExistence type="predicted"/>
<comment type="caution">
    <text evidence="2">The sequence shown here is derived from an EMBL/GenBank/DDBJ whole genome shotgun (WGS) entry which is preliminary data.</text>
</comment>